<evidence type="ECO:0000256" key="3">
    <source>
        <dbReference type="ARBA" id="ARBA00022598"/>
    </source>
</evidence>
<comment type="pathway">
    <text evidence="2 10">Purine metabolism; GMP biosynthesis; GMP from XMP (L-Gln route): step 1/1.</text>
</comment>
<comment type="function">
    <text evidence="1 10">Catalyzes the synthesis of GMP from XMP.</text>
</comment>
<dbReference type="Gene3D" id="3.30.300.10">
    <property type="match status" value="1"/>
</dbReference>
<dbReference type="FunFam" id="3.30.300.10:FF:000002">
    <property type="entry name" value="GMP synthase [glutamine-hydrolyzing]"/>
    <property type="match status" value="1"/>
</dbReference>
<dbReference type="PRINTS" id="PR00097">
    <property type="entry name" value="ANTSNTHASEII"/>
</dbReference>
<reference evidence="13" key="1">
    <citation type="journal article" date="2020" name="mSystems">
        <title>Genome- and Community-Level Interaction Insights into Carbon Utilization and Element Cycling Functions of Hydrothermarchaeota in Hydrothermal Sediment.</title>
        <authorList>
            <person name="Zhou Z."/>
            <person name="Liu Y."/>
            <person name="Xu W."/>
            <person name="Pan J."/>
            <person name="Luo Z.H."/>
            <person name="Li M."/>
        </authorList>
    </citation>
    <scope>NUCLEOTIDE SEQUENCE [LARGE SCALE GENOMIC DNA]</scope>
    <source>
        <strain evidence="13">SpSt-1121</strain>
    </source>
</reference>
<feature type="domain" description="GMPS ATP-PPase" evidence="12">
    <location>
        <begin position="204"/>
        <end position="394"/>
    </location>
</feature>
<dbReference type="EMBL" id="DRZI01000213">
    <property type="protein sequence ID" value="HHP82016.1"/>
    <property type="molecule type" value="Genomic_DNA"/>
</dbReference>
<feature type="active site" evidence="10">
    <location>
        <position position="177"/>
    </location>
</feature>
<organism evidence="13">
    <name type="scientific">Ignisphaera aggregans</name>
    <dbReference type="NCBI Taxonomy" id="334771"/>
    <lineage>
        <taxon>Archaea</taxon>
        <taxon>Thermoproteota</taxon>
        <taxon>Thermoprotei</taxon>
        <taxon>Desulfurococcales</taxon>
        <taxon>Desulfurococcaceae</taxon>
        <taxon>Ignisphaera</taxon>
    </lineage>
</organism>
<dbReference type="InterPro" id="IPR017926">
    <property type="entry name" value="GATASE"/>
</dbReference>
<dbReference type="EC" id="6.3.5.2" evidence="10"/>
<dbReference type="Pfam" id="PF00117">
    <property type="entry name" value="GATase"/>
    <property type="match status" value="1"/>
</dbReference>
<evidence type="ECO:0000256" key="7">
    <source>
        <dbReference type="ARBA" id="ARBA00022840"/>
    </source>
</evidence>
<dbReference type="PANTHER" id="PTHR11922">
    <property type="entry name" value="GMP SYNTHASE-RELATED"/>
    <property type="match status" value="1"/>
</dbReference>
<comment type="catalytic activity">
    <reaction evidence="9 10">
        <text>XMP + L-glutamine + ATP + H2O = GMP + L-glutamate + AMP + diphosphate + 2 H(+)</text>
        <dbReference type="Rhea" id="RHEA:11680"/>
        <dbReference type="ChEBI" id="CHEBI:15377"/>
        <dbReference type="ChEBI" id="CHEBI:15378"/>
        <dbReference type="ChEBI" id="CHEBI:29985"/>
        <dbReference type="ChEBI" id="CHEBI:30616"/>
        <dbReference type="ChEBI" id="CHEBI:33019"/>
        <dbReference type="ChEBI" id="CHEBI:57464"/>
        <dbReference type="ChEBI" id="CHEBI:58115"/>
        <dbReference type="ChEBI" id="CHEBI:58359"/>
        <dbReference type="ChEBI" id="CHEBI:456215"/>
        <dbReference type="EC" id="6.3.5.2"/>
    </reaction>
</comment>
<keyword evidence="7 10" id="KW-0067">ATP-binding</keyword>
<evidence type="ECO:0000256" key="11">
    <source>
        <dbReference type="PROSITE-ProRule" id="PRU00886"/>
    </source>
</evidence>
<dbReference type="Pfam" id="PF02540">
    <property type="entry name" value="NAD_synthase"/>
    <property type="match status" value="1"/>
</dbReference>
<dbReference type="CDD" id="cd01742">
    <property type="entry name" value="GATase1_GMP_Synthase"/>
    <property type="match status" value="1"/>
</dbReference>
<keyword evidence="6 10" id="KW-0658">Purine biosynthesis</keyword>
<dbReference type="InterPro" id="IPR001674">
    <property type="entry name" value="GMP_synth_C"/>
</dbReference>
<dbReference type="CDD" id="cd01997">
    <property type="entry name" value="GMP_synthase_C"/>
    <property type="match status" value="1"/>
</dbReference>
<dbReference type="FunFam" id="3.40.50.880:FF:000001">
    <property type="entry name" value="GMP synthase [glutamine-hydrolyzing]"/>
    <property type="match status" value="1"/>
</dbReference>
<evidence type="ECO:0000313" key="13">
    <source>
        <dbReference type="EMBL" id="HHP82016.1"/>
    </source>
</evidence>
<proteinExistence type="inferred from homology"/>
<comment type="caution">
    <text evidence="13">The sequence shown here is derived from an EMBL/GenBank/DDBJ whole genome shotgun (WGS) entry which is preliminary data.</text>
</comment>
<keyword evidence="4 10" id="KW-0547">Nucleotide-binding</keyword>
<accession>A0A7C5TIK4</accession>
<evidence type="ECO:0000256" key="5">
    <source>
        <dbReference type="ARBA" id="ARBA00022749"/>
    </source>
</evidence>
<dbReference type="SUPFAM" id="SSF52402">
    <property type="entry name" value="Adenine nucleotide alpha hydrolases-like"/>
    <property type="match status" value="1"/>
</dbReference>
<keyword evidence="5 10" id="KW-0332">GMP biosynthesis</keyword>
<evidence type="ECO:0000256" key="8">
    <source>
        <dbReference type="ARBA" id="ARBA00022962"/>
    </source>
</evidence>
<dbReference type="InterPro" id="IPR022310">
    <property type="entry name" value="NAD/GMP_synthase"/>
</dbReference>
<evidence type="ECO:0000256" key="6">
    <source>
        <dbReference type="ARBA" id="ARBA00022755"/>
    </source>
</evidence>
<dbReference type="InterPro" id="IPR022955">
    <property type="entry name" value="GMP_synthase"/>
</dbReference>
<dbReference type="HAMAP" id="MF_00344">
    <property type="entry name" value="GMP_synthase"/>
    <property type="match status" value="1"/>
</dbReference>
<keyword evidence="3 10" id="KW-0436">Ligase</keyword>
<feature type="binding site" evidence="11">
    <location>
        <begin position="232"/>
        <end position="238"/>
    </location>
    <ligand>
        <name>ATP</name>
        <dbReference type="ChEBI" id="CHEBI:30616"/>
    </ligand>
</feature>
<dbReference type="PRINTS" id="PR00096">
    <property type="entry name" value="GATASE"/>
</dbReference>
<dbReference type="Pfam" id="PF00958">
    <property type="entry name" value="GMP_synt_C"/>
    <property type="match status" value="1"/>
</dbReference>
<sequence>MEPWKPYREFDTVLIVNFGGQYTHLISRRVREVNVYSEIIHYFNFTEDIVSEIKPKAIILSGGPASIYDPQSPKVGDWLLKLDIPILGICYGHQLIASMAGGRVDRGVGEYGKTKIKIVKNDDIFNGWDNEEFVWMSHKDYVAELPNNVEVLAVSLDSRYISAFRLKDKPIYGVQFHPEVIHTPKGRILIRNFILAIAKARSNWSPGNIVDRIIEDIKGAVGDEGKILCAVSGGIDSTTTALLIKKAVGDRLIAVFVNHGLLRENEVEDVLNVLKSLGINPIYIDASKQFLEALKGIKDCEEKRRIIGELFAKIFKDIALTTPNIKWLAQGTTYPDVIESGAIPGADKIKSHHNVAGLPQWLGLNVLEPLRYLYKDEVRAIAIALGIPEEWAYRHPFPGPGLAVRIIGEVTEEKLRIARKASYIIEDELKKSNYYRKIWQAFAVVGDDMWVGVKGDKRSVGYIVTIRIVESEDGMTADWSKIPYELLERISNRITSEISEISMVTLAISSKPPSTIEPC</sequence>
<evidence type="ECO:0000256" key="10">
    <source>
        <dbReference type="HAMAP-Rule" id="MF_00344"/>
    </source>
</evidence>
<dbReference type="GO" id="GO:0005524">
    <property type="term" value="F:ATP binding"/>
    <property type="evidence" value="ECO:0007669"/>
    <property type="project" value="UniProtKB-UniRule"/>
</dbReference>
<dbReference type="UniPathway" id="UPA00189">
    <property type="reaction ID" value="UER00296"/>
</dbReference>
<dbReference type="InterPro" id="IPR014729">
    <property type="entry name" value="Rossmann-like_a/b/a_fold"/>
</dbReference>
<name>A0A7C5TIK4_9CREN</name>
<dbReference type="PANTHER" id="PTHR11922:SF2">
    <property type="entry name" value="GMP SYNTHASE [GLUTAMINE-HYDROLYZING]"/>
    <property type="match status" value="1"/>
</dbReference>
<evidence type="ECO:0000256" key="4">
    <source>
        <dbReference type="ARBA" id="ARBA00022741"/>
    </source>
</evidence>
<keyword evidence="8 10" id="KW-0315">Glutamine amidotransferase</keyword>
<gene>
    <name evidence="10 13" type="primary">guaA</name>
    <name evidence="13" type="ORF">ENM84_05045</name>
</gene>
<dbReference type="NCBIfam" id="TIGR00888">
    <property type="entry name" value="guaA_Nterm"/>
    <property type="match status" value="1"/>
</dbReference>
<dbReference type="GO" id="GO:0005829">
    <property type="term" value="C:cytosol"/>
    <property type="evidence" value="ECO:0007669"/>
    <property type="project" value="TreeGrafter"/>
</dbReference>
<dbReference type="InterPro" id="IPR029062">
    <property type="entry name" value="Class_I_gatase-like"/>
</dbReference>
<feature type="active site" evidence="10">
    <location>
        <position position="179"/>
    </location>
</feature>
<dbReference type="PROSITE" id="PS51273">
    <property type="entry name" value="GATASE_TYPE_1"/>
    <property type="match status" value="1"/>
</dbReference>
<feature type="active site" description="Nucleophile" evidence="10">
    <location>
        <position position="90"/>
    </location>
</feature>
<dbReference type="InterPro" id="IPR004739">
    <property type="entry name" value="GMP_synth_GATase"/>
</dbReference>
<evidence type="ECO:0000256" key="1">
    <source>
        <dbReference type="ARBA" id="ARBA00002332"/>
    </source>
</evidence>
<dbReference type="Gene3D" id="3.40.50.620">
    <property type="entry name" value="HUPs"/>
    <property type="match status" value="1"/>
</dbReference>
<dbReference type="InterPro" id="IPR025777">
    <property type="entry name" value="GMPS_ATP_PPase_dom"/>
</dbReference>
<evidence type="ECO:0000256" key="9">
    <source>
        <dbReference type="ARBA" id="ARBA00049404"/>
    </source>
</evidence>
<dbReference type="AlphaFoldDB" id="A0A7C5TIK4"/>
<dbReference type="PROSITE" id="PS51553">
    <property type="entry name" value="GMPS_ATP_PPASE"/>
    <property type="match status" value="1"/>
</dbReference>
<dbReference type="GO" id="GO:0003921">
    <property type="term" value="F:GMP synthase activity"/>
    <property type="evidence" value="ECO:0007669"/>
    <property type="project" value="InterPro"/>
</dbReference>
<protein>
    <recommendedName>
        <fullName evidence="10">GMP synthase [glutamine-hydrolyzing]</fullName>
        <ecNumber evidence="10">6.3.5.2</ecNumber>
    </recommendedName>
    <alternativeName>
        <fullName evidence="10">GMP synthetase</fullName>
    </alternativeName>
    <alternativeName>
        <fullName evidence="10">Glutamine amidotransferase</fullName>
    </alternativeName>
</protein>
<dbReference type="Gene3D" id="3.40.50.880">
    <property type="match status" value="1"/>
</dbReference>
<dbReference type="SUPFAM" id="SSF52317">
    <property type="entry name" value="Class I glutamine amidotransferase-like"/>
    <property type="match status" value="1"/>
</dbReference>
<evidence type="ECO:0000256" key="2">
    <source>
        <dbReference type="ARBA" id="ARBA00005153"/>
    </source>
</evidence>
<dbReference type="NCBIfam" id="NF000848">
    <property type="entry name" value="PRK00074.1"/>
    <property type="match status" value="1"/>
</dbReference>
<evidence type="ECO:0000259" key="12">
    <source>
        <dbReference type="PROSITE" id="PS51553"/>
    </source>
</evidence>
<dbReference type="NCBIfam" id="TIGR00884">
    <property type="entry name" value="guaA_Cterm"/>
    <property type="match status" value="1"/>
</dbReference>